<organism evidence="2 3">
    <name type="scientific">Parvicella tangerina</name>
    <dbReference type="NCBI Taxonomy" id="2829795"/>
    <lineage>
        <taxon>Bacteria</taxon>
        <taxon>Pseudomonadati</taxon>
        <taxon>Bacteroidota</taxon>
        <taxon>Flavobacteriia</taxon>
        <taxon>Flavobacteriales</taxon>
        <taxon>Parvicellaceae</taxon>
        <taxon>Parvicella</taxon>
    </lineage>
</organism>
<evidence type="ECO:0008006" key="4">
    <source>
        <dbReference type="Google" id="ProtNLM"/>
    </source>
</evidence>
<dbReference type="EMBL" id="OU015584">
    <property type="protein sequence ID" value="CAG5083583.1"/>
    <property type="molecule type" value="Genomic_DNA"/>
</dbReference>
<dbReference type="KEGG" id="ptan:CRYO30217_02236"/>
<dbReference type="PROSITE" id="PS51257">
    <property type="entry name" value="PROKAR_LIPOPROTEIN"/>
    <property type="match status" value="1"/>
</dbReference>
<keyword evidence="3" id="KW-1185">Reference proteome</keyword>
<evidence type="ECO:0000313" key="2">
    <source>
        <dbReference type="EMBL" id="CAG5083583.1"/>
    </source>
</evidence>
<keyword evidence="1" id="KW-0732">Signal</keyword>
<dbReference type="RefSeq" id="WP_258542467.1">
    <property type="nucleotide sequence ID" value="NZ_OU015584.1"/>
</dbReference>
<gene>
    <name evidence="2" type="ORF">CRYO30217_02236</name>
</gene>
<proteinExistence type="predicted"/>
<dbReference type="AlphaFoldDB" id="A0A916JNE8"/>
<feature type="signal peptide" evidence="1">
    <location>
        <begin position="1"/>
        <end position="20"/>
    </location>
</feature>
<dbReference type="Proteomes" id="UP000683507">
    <property type="component" value="Chromosome"/>
</dbReference>
<dbReference type="Pfam" id="PF22252">
    <property type="entry name" value="PNGase_F-II_N"/>
    <property type="match status" value="1"/>
</dbReference>
<evidence type="ECO:0000313" key="3">
    <source>
        <dbReference type="Proteomes" id="UP000683507"/>
    </source>
</evidence>
<accession>A0A916JNE8</accession>
<protein>
    <recommendedName>
        <fullName evidence="4">DUF4412 domain-containing protein</fullName>
    </recommendedName>
</protein>
<sequence>MKNVFVMLLSIVLMSGSACAEDGGKKNKWNGTIKYSLDYDLPEAYESQRAMLATEMTCYIGKDFTRVEQTSTIGDQITINNLATGVTTVLMDLMGKKIALTTEDVEEDEKVEPVIEYLEETKTIAGYECSKAVYTIQKNGAEAVFEVFYTSELPSEANTQFKGIEGFPMEYVIESQGMVITYSAIEVKEEKVSKSLGKVPDGYEHMTYEEFMEMMGGGQ</sequence>
<feature type="chain" id="PRO_5038022870" description="DUF4412 domain-containing protein" evidence="1">
    <location>
        <begin position="21"/>
        <end position="219"/>
    </location>
</feature>
<reference evidence="2" key="1">
    <citation type="submission" date="2021-04" db="EMBL/GenBank/DDBJ databases">
        <authorList>
            <person name="Rodrigo-Torres L."/>
            <person name="Arahal R. D."/>
            <person name="Lucena T."/>
        </authorList>
    </citation>
    <scope>NUCLEOTIDE SEQUENCE</scope>
    <source>
        <strain evidence="2">AS29M-1</strain>
    </source>
</reference>
<name>A0A916JNE8_9FLAO</name>
<evidence type="ECO:0000256" key="1">
    <source>
        <dbReference type="SAM" id="SignalP"/>
    </source>
</evidence>